<dbReference type="InterPro" id="IPR029061">
    <property type="entry name" value="THDP-binding"/>
</dbReference>
<protein>
    <submittedName>
        <fullName evidence="6">Transketolase</fullName>
    </submittedName>
</protein>
<dbReference type="PANTHER" id="PTHR43825">
    <property type="entry name" value="PYRUVATE DEHYDROGENASE E1 COMPONENT"/>
    <property type="match status" value="1"/>
</dbReference>
<dbReference type="Gene3D" id="3.40.50.970">
    <property type="match status" value="1"/>
</dbReference>
<dbReference type="Pfam" id="PF02779">
    <property type="entry name" value="Transket_pyr"/>
    <property type="match status" value="1"/>
</dbReference>
<name>A0A2M6R935_9BACT</name>
<dbReference type="SUPFAM" id="SSF52518">
    <property type="entry name" value="Thiamin diphosphate-binding fold (THDP-binding)"/>
    <property type="match status" value="1"/>
</dbReference>
<dbReference type="InterPro" id="IPR009014">
    <property type="entry name" value="Transketo_C/PFOR_II"/>
</dbReference>
<dbReference type="PANTHER" id="PTHR43825:SF1">
    <property type="entry name" value="TRANSKETOLASE-LIKE PYRIMIDINE-BINDING DOMAIN-CONTAINING PROTEIN"/>
    <property type="match status" value="1"/>
</dbReference>
<dbReference type="InterPro" id="IPR020826">
    <property type="entry name" value="Transketolase_BS"/>
</dbReference>
<dbReference type="InterPro" id="IPR051157">
    <property type="entry name" value="PDH/Transketolase"/>
</dbReference>
<evidence type="ECO:0000313" key="6">
    <source>
        <dbReference type="EMBL" id="PIS07007.1"/>
    </source>
</evidence>
<reference evidence="7" key="1">
    <citation type="submission" date="2017-09" db="EMBL/GenBank/DDBJ databases">
        <title>Depth-based differentiation of microbial function through sediment-hosted aquifers and enrichment of novel symbionts in the deep terrestrial subsurface.</title>
        <authorList>
            <person name="Probst A.J."/>
            <person name="Ladd B."/>
            <person name="Jarett J.K."/>
            <person name="Geller-Mcgrath D.E."/>
            <person name="Sieber C.M.K."/>
            <person name="Emerson J.B."/>
            <person name="Anantharaman K."/>
            <person name="Thomas B.C."/>
            <person name="Malmstrom R."/>
            <person name="Stieglmeier M."/>
            <person name="Klingl A."/>
            <person name="Woyke T."/>
            <person name="Ryan C.M."/>
            <person name="Banfield J.F."/>
        </authorList>
    </citation>
    <scope>NUCLEOTIDE SEQUENCE [LARGE SCALE GENOMIC DNA]</scope>
</reference>
<sequence>MLQLNKYYNLNKNIFSSPDLEANRVGFGVALKDVGKTNKDVVALCCDLTESTRIIEFAKAYPERFFEIGVAEQNLAGIAAGMALTGKIPFMASYAAFSPGRNFDQIRVSIAYSNTNVKIIGAHAGVTVGPDGATHQMLEDVALMRTLPNMTVIVPADFDQAYAATVAATSFVGPVYIRLAREKTPKITTSTTPFTIGKANVYAKGRDVTIIANGPMVYEALVAAEALEKQKINVEVIDCHSVKPLDAQTILTSVAKTGAVVTAEEAQVTGGLGGAVAELLGEHMPVPLKRIGVLDRFGESGEPAELMKAFHLTAHDIQLAVHEVIARKNR</sequence>
<accession>A0A2M6R935</accession>
<keyword evidence="3" id="KW-0808">Transferase</keyword>
<dbReference type="CDD" id="cd07033">
    <property type="entry name" value="TPP_PYR_DXS_TK_like"/>
    <property type="match status" value="1"/>
</dbReference>
<dbReference type="InterPro" id="IPR005475">
    <property type="entry name" value="Transketolase-like_Pyr-bd"/>
</dbReference>
<dbReference type="Gene3D" id="3.40.50.920">
    <property type="match status" value="1"/>
</dbReference>
<dbReference type="SMART" id="SM00861">
    <property type="entry name" value="Transket_pyr"/>
    <property type="match status" value="1"/>
</dbReference>
<comment type="similarity">
    <text evidence="2">Belongs to the transketolase family.</text>
</comment>
<evidence type="ECO:0000256" key="2">
    <source>
        <dbReference type="ARBA" id="ARBA00007131"/>
    </source>
</evidence>
<dbReference type="FunFam" id="3.40.50.970:FF:000129">
    <property type="entry name" value="Transketolase"/>
    <property type="match status" value="1"/>
</dbReference>
<evidence type="ECO:0000313" key="7">
    <source>
        <dbReference type="Proteomes" id="UP000231162"/>
    </source>
</evidence>
<dbReference type="GO" id="GO:0016740">
    <property type="term" value="F:transferase activity"/>
    <property type="evidence" value="ECO:0007669"/>
    <property type="project" value="UniProtKB-KW"/>
</dbReference>
<feature type="domain" description="Transketolase-like pyrimidine-binding" evidence="5">
    <location>
        <begin position="21"/>
        <end position="186"/>
    </location>
</feature>
<keyword evidence="4" id="KW-0786">Thiamine pyrophosphate</keyword>
<comment type="cofactor">
    <cofactor evidence="1">
        <name>thiamine diphosphate</name>
        <dbReference type="ChEBI" id="CHEBI:58937"/>
    </cofactor>
</comment>
<dbReference type="Pfam" id="PF02780">
    <property type="entry name" value="Transketolase_C"/>
    <property type="match status" value="1"/>
</dbReference>
<dbReference type="InterPro" id="IPR033248">
    <property type="entry name" value="Transketolase_C"/>
</dbReference>
<proteinExistence type="inferred from homology"/>
<dbReference type="PROSITE" id="PS00802">
    <property type="entry name" value="TRANSKETOLASE_2"/>
    <property type="match status" value="1"/>
</dbReference>
<gene>
    <name evidence="6" type="ORF">COT79_01605</name>
</gene>
<dbReference type="SUPFAM" id="SSF52922">
    <property type="entry name" value="TK C-terminal domain-like"/>
    <property type="match status" value="1"/>
</dbReference>
<comment type="caution">
    <text evidence="6">The sequence shown here is derived from an EMBL/GenBank/DDBJ whole genome shotgun (WGS) entry which is preliminary data.</text>
</comment>
<dbReference type="AlphaFoldDB" id="A0A2M6R935"/>
<dbReference type="EMBL" id="PEZX01000023">
    <property type="protein sequence ID" value="PIS07007.1"/>
    <property type="molecule type" value="Genomic_DNA"/>
</dbReference>
<dbReference type="Proteomes" id="UP000231162">
    <property type="component" value="Unassembled WGS sequence"/>
</dbReference>
<evidence type="ECO:0000256" key="1">
    <source>
        <dbReference type="ARBA" id="ARBA00001964"/>
    </source>
</evidence>
<organism evidence="6 7">
    <name type="scientific">Candidatus Berkelbacteria bacterium CG10_big_fil_rev_8_21_14_0_10_43_14</name>
    <dbReference type="NCBI Taxonomy" id="1974515"/>
    <lineage>
        <taxon>Bacteria</taxon>
        <taxon>Candidatus Berkelbacteria</taxon>
    </lineage>
</organism>
<evidence type="ECO:0000256" key="3">
    <source>
        <dbReference type="ARBA" id="ARBA00022679"/>
    </source>
</evidence>
<evidence type="ECO:0000256" key="4">
    <source>
        <dbReference type="ARBA" id="ARBA00023052"/>
    </source>
</evidence>
<evidence type="ECO:0000259" key="5">
    <source>
        <dbReference type="SMART" id="SM00861"/>
    </source>
</evidence>